<proteinExistence type="predicted"/>
<reference evidence="1" key="1">
    <citation type="submission" date="2014-11" db="EMBL/GenBank/DDBJ databases">
        <authorList>
            <person name="Amaro Gonzalez C."/>
        </authorList>
    </citation>
    <scope>NUCLEOTIDE SEQUENCE</scope>
</reference>
<accession>A0A0E9RKN3</accession>
<dbReference type="AlphaFoldDB" id="A0A0E9RKN3"/>
<sequence length="56" mass="6105">MSLGYTVLLGYAMSLGYTVLLGYAPPHLATLCCSNTPGCMYQTVFGYIGHTLKKRK</sequence>
<reference evidence="1" key="2">
    <citation type="journal article" date="2015" name="Fish Shellfish Immunol.">
        <title>Early steps in the European eel (Anguilla anguilla)-Vibrio vulnificus interaction in the gills: Role of the RtxA13 toxin.</title>
        <authorList>
            <person name="Callol A."/>
            <person name="Pajuelo D."/>
            <person name="Ebbesson L."/>
            <person name="Teles M."/>
            <person name="MacKenzie S."/>
            <person name="Amaro C."/>
        </authorList>
    </citation>
    <scope>NUCLEOTIDE SEQUENCE</scope>
</reference>
<evidence type="ECO:0000313" key="1">
    <source>
        <dbReference type="EMBL" id="JAH29716.1"/>
    </source>
</evidence>
<protein>
    <submittedName>
        <fullName evidence="1">Uncharacterized protein</fullName>
    </submittedName>
</protein>
<name>A0A0E9RKN3_ANGAN</name>
<organism evidence="1">
    <name type="scientific">Anguilla anguilla</name>
    <name type="common">European freshwater eel</name>
    <name type="synonym">Muraena anguilla</name>
    <dbReference type="NCBI Taxonomy" id="7936"/>
    <lineage>
        <taxon>Eukaryota</taxon>
        <taxon>Metazoa</taxon>
        <taxon>Chordata</taxon>
        <taxon>Craniata</taxon>
        <taxon>Vertebrata</taxon>
        <taxon>Euteleostomi</taxon>
        <taxon>Actinopterygii</taxon>
        <taxon>Neopterygii</taxon>
        <taxon>Teleostei</taxon>
        <taxon>Anguilliformes</taxon>
        <taxon>Anguillidae</taxon>
        <taxon>Anguilla</taxon>
    </lineage>
</organism>
<dbReference type="EMBL" id="GBXM01078861">
    <property type="protein sequence ID" value="JAH29716.1"/>
    <property type="molecule type" value="Transcribed_RNA"/>
</dbReference>